<organism evidence="2 3">
    <name type="scientific">Colletotrichum chrysophilum</name>
    <dbReference type="NCBI Taxonomy" id="1836956"/>
    <lineage>
        <taxon>Eukaryota</taxon>
        <taxon>Fungi</taxon>
        <taxon>Dikarya</taxon>
        <taxon>Ascomycota</taxon>
        <taxon>Pezizomycotina</taxon>
        <taxon>Sordariomycetes</taxon>
        <taxon>Hypocreomycetidae</taxon>
        <taxon>Glomerellales</taxon>
        <taxon>Glomerellaceae</taxon>
        <taxon>Colletotrichum</taxon>
        <taxon>Colletotrichum gloeosporioides species complex</taxon>
    </lineage>
</organism>
<accession>A0AAD9ADK0</accession>
<dbReference type="EMBL" id="JAQOWY010000245">
    <property type="protein sequence ID" value="KAK1846171.1"/>
    <property type="molecule type" value="Genomic_DNA"/>
</dbReference>
<evidence type="ECO:0000313" key="3">
    <source>
        <dbReference type="Proteomes" id="UP001243330"/>
    </source>
</evidence>
<evidence type="ECO:0000313" key="2">
    <source>
        <dbReference type="EMBL" id="KAK1846171.1"/>
    </source>
</evidence>
<reference evidence="2" key="1">
    <citation type="submission" date="2023-01" db="EMBL/GenBank/DDBJ databases">
        <title>Colletotrichum chrysophilum M932 genome sequence.</title>
        <authorList>
            <person name="Baroncelli R."/>
        </authorList>
    </citation>
    <scope>NUCLEOTIDE SEQUENCE</scope>
    <source>
        <strain evidence="2">M932</strain>
    </source>
</reference>
<dbReference type="AlphaFoldDB" id="A0AAD9ADK0"/>
<feature type="compositionally biased region" description="Polar residues" evidence="1">
    <location>
        <begin position="15"/>
        <end position="24"/>
    </location>
</feature>
<feature type="non-terminal residue" evidence="2">
    <location>
        <position position="1"/>
    </location>
</feature>
<comment type="caution">
    <text evidence="2">The sequence shown here is derived from an EMBL/GenBank/DDBJ whole genome shotgun (WGS) entry which is preliminary data.</text>
</comment>
<dbReference type="Proteomes" id="UP001243330">
    <property type="component" value="Unassembled WGS sequence"/>
</dbReference>
<proteinExistence type="predicted"/>
<protein>
    <submittedName>
        <fullName evidence="2">Uncharacterized protein</fullName>
    </submittedName>
</protein>
<sequence length="47" mass="5141">LVDRTSVGDDELPASLSSQDHPQSLAPSLATRHMNFAAHHTRTLLFV</sequence>
<gene>
    <name evidence="2" type="ORF">CCHR01_11173</name>
</gene>
<feature type="region of interest" description="Disordered" evidence="1">
    <location>
        <begin position="1"/>
        <end position="24"/>
    </location>
</feature>
<keyword evidence="3" id="KW-1185">Reference proteome</keyword>
<name>A0AAD9ADK0_9PEZI</name>
<evidence type="ECO:0000256" key="1">
    <source>
        <dbReference type="SAM" id="MobiDB-lite"/>
    </source>
</evidence>